<organism evidence="1 2">
    <name type="scientific">Pinibacter soli</name>
    <dbReference type="NCBI Taxonomy" id="3044211"/>
    <lineage>
        <taxon>Bacteria</taxon>
        <taxon>Pseudomonadati</taxon>
        <taxon>Bacteroidota</taxon>
        <taxon>Chitinophagia</taxon>
        <taxon>Chitinophagales</taxon>
        <taxon>Chitinophagaceae</taxon>
        <taxon>Pinibacter</taxon>
    </lineage>
</organism>
<reference evidence="1 2" key="1">
    <citation type="submission" date="2023-05" db="EMBL/GenBank/DDBJ databases">
        <title>Genome sequence of Pinibacter sp. MAH-24.</title>
        <authorList>
            <person name="Huq M.A."/>
        </authorList>
    </citation>
    <scope>NUCLEOTIDE SEQUENCE [LARGE SCALE GENOMIC DNA]</scope>
    <source>
        <strain evidence="1 2">MAH-24</strain>
    </source>
</reference>
<proteinExistence type="predicted"/>
<dbReference type="RefSeq" id="WP_282336890.1">
    <property type="nucleotide sequence ID" value="NZ_JASBRG010000012.1"/>
</dbReference>
<comment type="caution">
    <text evidence="1">The sequence shown here is derived from an EMBL/GenBank/DDBJ whole genome shotgun (WGS) entry which is preliminary data.</text>
</comment>
<keyword evidence="2" id="KW-1185">Reference proteome</keyword>
<evidence type="ECO:0000313" key="1">
    <source>
        <dbReference type="EMBL" id="MDI3322740.1"/>
    </source>
</evidence>
<dbReference type="EMBL" id="JASBRG010000012">
    <property type="protein sequence ID" value="MDI3322740.1"/>
    <property type="molecule type" value="Genomic_DNA"/>
</dbReference>
<sequence length="447" mass="48388">MLATISDKKKPVITGGKIDYFEPIVLTATDYYPFGMTMPGRTLAIGSGVAGATVSGTTTVNGYTVPVDLSVTNRSSSQPTEYVASNRVVLEGEFQSLASDEFVAYIADGSYAGTGNQGGGGSSGSTELYMYGFNGKERDNSIGIDNYDFDARILSGPLGRWGSIDPLQAKYPGISPYAFVQNSPLMFKDPDGKDLIVTVTYIGMDGHTMVVKKTDKSYFEYKWESTLTGMGYGVKADRIINATIDLRKDAEHAVTSYLSERTNRQEISTGEYLSGKAEAVGDYFSGGHNRENNGVKYGFMVYGSNDKDNKWQDGLPKAANGSESLEMGRYLDFVGGFRESASLTDLSEQFVTKLGGVKGDMKQFKQVFDMFAQQSSNLIEAALKIKAAKENYDATHSTPKKVYSGYNKGDIIFDGTQNIKVESDSTGICCQVGKATDTIPGAKSQKN</sequence>
<protein>
    <submittedName>
        <fullName evidence="1">RHS repeat-associated core domain-containing protein</fullName>
    </submittedName>
</protein>
<dbReference type="Proteomes" id="UP001226434">
    <property type="component" value="Unassembled WGS sequence"/>
</dbReference>
<gene>
    <name evidence="1" type="ORF">QJ048_23350</name>
</gene>
<dbReference type="Gene3D" id="2.180.10.10">
    <property type="entry name" value="RHS repeat-associated core"/>
    <property type="match status" value="1"/>
</dbReference>
<name>A0ABT6RK11_9BACT</name>
<dbReference type="NCBIfam" id="TIGR03696">
    <property type="entry name" value="Rhs_assc_core"/>
    <property type="match status" value="1"/>
</dbReference>
<dbReference type="InterPro" id="IPR022385">
    <property type="entry name" value="Rhs_assc_core"/>
</dbReference>
<accession>A0ABT6RK11</accession>
<evidence type="ECO:0000313" key="2">
    <source>
        <dbReference type="Proteomes" id="UP001226434"/>
    </source>
</evidence>